<sequence>MFDNVQGRNEEAKAASFTAQKCVKCETGTGNLLLHVEKQLCIILY</sequence>
<name>A0A061QVH5_9CHLO</name>
<proteinExistence type="predicted"/>
<dbReference type="AlphaFoldDB" id="A0A061QVH5"/>
<accession>A0A061QVH5</accession>
<gene>
    <name evidence="1" type="ORF">TSPGSL018_23632</name>
</gene>
<feature type="non-terminal residue" evidence="1">
    <location>
        <position position="45"/>
    </location>
</feature>
<protein>
    <submittedName>
        <fullName evidence="1">Uncharacterized protein</fullName>
    </submittedName>
</protein>
<reference evidence="1" key="1">
    <citation type="submission" date="2014-05" db="EMBL/GenBank/DDBJ databases">
        <title>The transcriptome of the halophilic microalga Tetraselmis sp. GSL018 isolated from the Great Salt Lake, Utah.</title>
        <authorList>
            <person name="Jinkerson R.E."/>
            <person name="D'Adamo S."/>
            <person name="Posewitz M.C."/>
        </authorList>
    </citation>
    <scope>NUCLEOTIDE SEQUENCE</scope>
    <source>
        <strain evidence="1">GSL018</strain>
    </source>
</reference>
<evidence type="ECO:0000313" key="1">
    <source>
        <dbReference type="EMBL" id="JAC62331.1"/>
    </source>
</evidence>
<organism evidence="1">
    <name type="scientific">Tetraselmis sp. GSL018</name>
    <dbReference type="NCBI Taxonomy" id="582737"/>
    <lineage>
        <taxon>Eukaryota</taxon>
        <taxon>Viridiplantae</taxon>
        <taxon>Chlorophyta</taxon>
        <taxon>core chlorophytes</taxon>
        <taxon>Chlorodendrophyceae</taxon>
        <taxon>Chlorodendrales</taxon>
        <taxon>Chlorodendraceae</taxon>
        <taxon>Tetraselmis</taxon>
    </lineage>
</organism>
<dbReference type="EMBL" id="GBEZ01024680">
    <property type="protein sequence ID" value="JAC62331.1"/>
    <property type="molecule type" value="Transcribed_RNA"/>
</dbReference>